<reference evidence="3" key="1">
    <citation type="journal article" date="2021" name="PeerJ">
        <title>Extensive microbial diversity within the chicken gut microbiome revealed by metagenomics and culture.</title>
        <authorList>
            <person name="Gilroy R."/>
            <person name="Ravi A."/>
            <person name="Getino M."/>
            <person name="Pursley I."/>
            <person name="Horton D.L."/>
            <person name="Alikhan N.F."/>
            <person name="Baker D."/>
            <person name="Gharbi K."/>
            <person name="Hall N."/>
            <person name="Watson M."/>
            <person name="Adriaenssens E.M."/>
            <person name="Foster-Nyarko E."/>
            <person name="Jarju S."/>
            <person name="Secka A."/>
            <person name="Antonio M."/>
            <person name="Oren A."/>
            <person name="Chaudhuri R.R."/>
            <person name="La Ragione R."/>
            <person name="Hildebrand F."/>
            <person name="Pallen M.J."/>
        </authorList>
    </citation>
    <scope>NUCLEOTIDE SEQUENCE</scope>
    <source>
        <strain evidence="3">CHK192-8294</strain>
    </source>
</reference>
<keyword evidence="3" id="KW-0645">Protease</keyword>
<keyword evidence="1" id="KW-0472">Membrane</keyword>
<reference evidence="3" key="2">
    <citation type="submission" date="2021-04" db="EMBL/GenBank/DDBJ databases">
        <authorList>
            <person name="Gilroy R."/>
        </authorList>
    </citation>
    <scope>NUCLEOTIDE SEQUENCE</scope>
    <source>
        <strain evidence="3">CHK192-8294</strain>
    </source>
</reference>
<feature type="transmembrane region" description="Helical" evidence="1">
    <location>
        <begin position="283"/>
        <end position="304"/>
    </location>
</feature>
<dbReference type="PANTHER" id="PTHR36435">
    <property type="entry name" value="SLR1288 PROTEIN"/>
    <property type="match status" value="1"/>
</dbReference>
<dbReference type="PANTHER" id="PTHR36435:SF1">
    <property type="entry name" value="CAAX AMINO TERMINAL PROTEASE FAMILY PROTEIN"/>
    <property type="match status" value="1"/>
</dbReference>
<sequence length="305" mass="33586">MDRHQPDRAQLLRPHCQWFSRLGWALFAQMAAMLVLQLAVTAAVPGVLSHPVSRWCLSVGSAYGVGVPAFCLALRGLPAPRPPVRRPMGPLRLCKALITTLGLVYLSNLLTLLLTQLIGSLRGQAVTNPVDSLAGYPMVLNLLLGCVIAPLSEEYLFRRLLLERLRPYGDKFAILASALCFGLFHGNLNQLFYAFAVGALFAYVVLRTGCLWQSILLHALVNFTSVGLVPLLERLGQTGEQLTSLLVVGSIVVGLTFLVTSWRHIRLEPGSVSLSQGWKWRLFFENPGVIFFCLLALFLMASYVL</sequence>
<feature type="transmembrane region" description="Helical" evidence="1">
    <location>
        <begin position="244"/>
        <end position="262"/>
    </location>
</feature>
<evidence type="ECO:0000259" key="2">
    <source>
        <dbReference type="Pfam" id="PF02517"/>
    </source>
</evidence>
<feature type="transmembrane region" description="Helical" evidence="1">
    <location>
        <begin position="138"/>
        <end position="156"/>
    </location>
</feature>
<evidence type="ECO:0000256" key="1">
    <source>
        <dbReference type="SAM" id="Phobius"/>
    </source>
</evidence>
<organism evidence="3 4">
    <name type="scientific">Candidatus Flavonifractor intestinigallinarum</name>
    <dbReference type="NCBI Taxonomy" id="2838586"/>
    <lineage>
        <taxon>Bacteria</taxon>
        <taxon>Bacillati</taxon>
        <taxon>Bacillota</taxon>
        <taxon>Clostridia</taxon>
        <taxon>Eubacteriales</taxon>
        <taxon>Oscillospiraceae</taxon>
        <taxon>Flavonifractor</taxon>
    </lineage>
</organism>
<dbReference type="Proteomes" id="UP000823921">
    <property type="component" value="Unassembled WGS sequence"/>
</dbReference>
<protein>
    <submittedName>
        <fullName evidence="3">CPBP family intramembrane metalloprotease</fullName>
    </submittedName>
</protein>
<feature type="transmembrane region" description="Helical" evidence="1">
    <location>
        <begin position="52"/>
        <end position="75"/>
    </location>
</feature>
<comment type="caution">
    <text evidence="3">The sequence shown here is derived from an EMBL/GenBank/DDBJ whole genome shotgun (WGS) entry which is preliminary data.</text>
</comment>
<dbReference type="GO" id="GO:0080120">
    <property type="term" value="P:CAAX-box protein maturation"/>
    <property type="evidence" value="ECO:0007669"/>
    <property type="project" value="UniProtKB-ARBA"/>
</dbReference>
<keyword evidence="1" id="KW-1133">Transmembrane helix</keyword>
<keyword evidence="1" id="KW-0812">Transmembrane</keyword>
<dbReference type="Pfam" id="PF02517">
    <property type="entry name" value="Rce1-like"/>
    <property type="match status" value="1"/>
</dbReference>
<dbReference type="GO" id="GO:0008237">
    <property type="term" value="F:metallopeptidase activity"/>
    <property type="evidence" value="ECO:0007669"/>
    <property type="project" value="UniProtKB-KW"/>
</dbReference>
<keyword evidence="3" id="KW-0378">Hydrolase</keyword>
<dbReference type="EMBL" id="DWXO01000021">
    <property type="protein sequence ID" value="HJB79741.1"/>
    <property type="molecule type" value="Genomic_DNA"/>
</dbReference>
<evidence type="ECO:0000313" key="3">
    <source>
        <dbReference type="EMBL" id="HJB79741.1"/>
    </source>
</evidence>
<dbReference type="InterPro" id="IPR003675">
    <property type="entry name" value="Rce1/LyrA-like_dom"/>
</dbReference>
<name>A0A9D2ML89_9FIRM</name>
<dbReference type="GO" id="GO:0004175">
    <property type="term" value="F:endopeptidase activity"/>
    <property type="evidence" value="ECO:0007669"/>
    <property type="project" value="UniProtKB-ARBA"/>
</dbReference>
<evidence type="ECO:0000313" key="4">
    <source>
        <dbReference type="Proteomes" id="UP000823921"/>
    </source>
</evidence>
<dbReference type="AlphaFoldDB" id="A0A9D2ML89"/>
<feature type="domain" description="CAAX prenyl protease 2/Lysostaphin resistance protein A-like" evidence="2">
    <location>
        <begin position="139"/>
        <end position="223"/>
    </location>
</feature>
<feature type="transmembrane region" description="Helical" evidence="1">
    <location>
        <begin position="215"/>
        <end position="232"/>
    </location>
</feature>
<gene>
    <name evidence="3" type="ORF">H9712_02030</name>
</gene>
<feature type="transmembrane region" description="Helical" evidence="1">
    <location>
        <begin position="168"/>
        <end position="185"/>
    </location>
</feature>
<feature type="transmembrane region" description="Helical" evidence="1">
    <location>
        <begin position="21"/>
        <end position="40"/>
    </location>
</feature>
<keyword evidence="3" id="KW-0482">Metalloprotease</keyword>
<feature type="transmembrane region" description="Helical" evidence="1">
    <location>
        <begin position="96"/>
        <end position="118"/>
    </location>
</feature>
<accession>A0A9D2ML89</accession>
<proteinExistence type="predicted"/>
<dbReference type="InterPro" id="IPR052710">
    <property type="entry name" value="CAAX_protease"/>
</dbReference>